<proteinExistence type="predicted"/>
<evidence type="ECO:0000313" key="1">
    <source>
        <dbReference type="EMBL" id="JAC69879.1"/>
    </source>
</evidence>
<protein>
    <submittedName>
        <fullName evidence="1">Uncharacterized protein</fullName>
    </submittedName>
</protein>
<reference evidence="1" key="1">
    <citation type="submission" date="2014-05" db="EMBL/GenBank/DDBJ databases">
        <title>The transcriptome of the halophilic microalga Tetraselmis sp. GSL018 isolated from the Great Salt Lake, Utah.</title>
        <authorList>
            <person name="Jinkerson R.E."/>
            <person name="D'Adamo S."/>
            <person name="Posewitz M.C."/>
        </authorList>
    </citation>
    <scope>NUCLEOTIDE SEQUENCE</scope>
    <source>
        <strain evidence="1">GSL018</strain>
    </source>
</reference>
<gene>
    <name evidence="1" type="ORF">TSPGSL018_5343</name>
</gene>
<dbReference type="EMBL" id="GBEZ01016363">
    <property type="protein sequence ID" value="JAC69879.1"/>
    <property type="molecule type" value="Transcribed_RNA"/>
</dbReference>
<dbReference type="AlphaFoldDB" id="A0A061RGH0"/>
<organism evidence="1">
    <name type="scientific">Tetraselmis sp. GSL018</name>
    <dbReference type="NCBI Taxonomy" id="582737"/>
    <lineage>
        <taxon>Eukaryota</taxon>
        <taxon>Viridiplantae</taxon>
        <taxon>Chlorophyta</taxon>
        <taxon>core chlorophytes</taxon>
        <taxon>Chlorodendrophyceae</taxon>
        <taxon>Chlorodendrales</taxon>
        <taxon>Chlorodendraceae</taxon>
        <taxon>Tetraselmis</taxon>
    </lineage>
</organism>
<sequence>MKHLCVCLSFGLFQRDESRGVVLLTLST</sequence>
<accession>A0A061RGH0</accession>
<name>A0A061RGH0_9CHLO</name>